<dbReference type="EMBL" id="CAVMJV010000037">
    <property type="protein sequence ID" value="CAK5079151.1"/>
    <property type="molecule type" value="Genomic_DNA"/>
</dbReference>
<evidence type="ECO:0000313" key="1">
    <source>
        <dbReference type="EMBL" id="CAK5079151.1"/>
    </source>
</evidence>
<name>A0ACB0ZJI6_MELEN</name>
<organism evidence="1 2">
    <name type="scientific">Meloidogyne enterolobii</name>
    <name type="common">Root-knot nematode worm</name>
    <name type="synonym">Meloidogyne mayaguensis</name>
    <dbReference type="NCBI Taxonomy" id="390850"/>
    <lineage>
        <taxon>Eukaryota</taxon>
        <taxon>Metazoa</taxon>
        <taxon>Ecdysozoa</taxon>
        <taxon>Nematoda</taxon>
        <taxon>Chromadorea</taxon>
        <taxon>Rhabditida</taxon>
        <taxon>Tylenchina</taxon>
        <taxon>Tylenchomorpha</taxon>
        <taxon>Tylenchoidea</taxon>
        <taxon>Meloidogynidae</taxon>
        <taxon>Meloidogyninae</taxon>
        <taxon>Meloidogyne</taxon>
    </lineage>
</organism>
<protein>
    <submittedName>
        <fullName evidence="1">Uncharacterized protein</fullName>
    </submittedName>
</protein>
<gene>
    <name evidence="1" type="ORF">MENTE1834_LOCUS26247</name>
</gene>
<reference evidence="1" key="1">
    <citation type="submission" date="2023-11" db="EMBL/GenBank/DDBJ databases">
        <authorList>
            <person name="Poullet M."/>
        </authorList>
    </citation>
    <scope>NUCLEOTIDE SEQUENCE</scope>
    <source>
        <strain evidence="1">E1834</strain>
    </source>
</reference>
<evidence type="ECO:0000313" key="2">
    <source>
        <dbReference type="Proteomes" id="UP001497535"/>
    </source>
</evidence>
<comment type="caution">
    <text evidence="1">The sequence shown here is derived from an EMBL/GenBank/DDBJ whole genome shotgun (WGS) entry which is preliminary data.</text>
</comment>
<proteinExistence type="predicted"/>
<dbReference type="Proteomes" id="UP001497535">
    <property type="component" value="Unassembled WGS sequence"/>
</dbReference>
<keyword evidence="2" id="KW-1185">Reference proteome</keyword>
<sequence>MNILLLPVEVHLDIFKYLNFNQISSIQQTNSYFRSLIDKYIGILAKKKFYSFETIVYKSVNDKNKYLKLKEEDIGLADGFELSKELEGKWQVAIDNKTPMYLYSEIYKSKEPYIVNFAIRLNDNSPKYLLKLPYIPKNIKEMLIWRCWMDKLLLNCSFVTFAFGGIIFNPKMFTLLFEKKSPIIFVRMGSKEDLPIPLPILY</sequence>
<accession>A0ACB0ZJI6</accession>